<sequence length="282" mass="30109">MAIMDNEPANGSGQKNVVVTGGASGIGLAMVEHFASKGHNVAVFDVNLEVGKQVVSSVSEKNPQAKIMFRECDVSSWKSQTKAFKDVFSEFGRIDIVMANAGISEQGASAMASIEEDEPKEPNLKIMDVDLSGVIYSVKLAIHYMSKNPSTGPSRGSIICTASNAGLYPFPVSPLYAAAKAGVIGLVRSTAPVLERHKIQINGLAPAVLVTNIAPSKELFKGMIITPMSTLIKGVSNFLDDPSLSGELAEIHGDNATLRPPHDYVDEDSKKNLERFWSLGYA</sequence>
<dbReference type="Proteomes" id="UP001583177">
    <property type="component" value="Unassembled WGS sequence"/>
</dbReference>
<dbReference type="PANTHER" id="PTHR44229">
    <property type="entry name" value="15-HYDROXYPROSTAGLANDIN DEHYDROGENASE [NAD(+)]"/>
    <property type="match status" value="1"/>
</dbReference>
<reference evidence="5 6" key="1">
    <citation type="journal article" date="2024" name="IMA Fungus">
        <title>IMA Genome - F19 : A genome assembly and annotation guide to empower mycologists, including annotated draft genome sequences of Ceratocystis pirilliformis, Diaporthe australafricana, Fusarium ophioides, Paecilomyces lecythidis, and Sporothrix stenoceras.</title>
        <authorList>
            <person name="Aylward J."/>
            <person name="Wilson A.M."/>
            <person name="Visagie C.M."/>
            <person name="Spraker J."/>
            <person name="Barnes I."/>
            <person name="Buitendag C."/>
            <person name="Ceriani C."/>
            <person name="Del Mar Angel L."/>
            <person name="du Plessis D."/>
            <person name="Fuchs T."/>
            <person name="Gasser K."/>
            <person name="Kramer D."/>
            <person name="Li W."/>
            <person name="Munsamy K."/>
            <person name="Piso A."/>
            <person name="Price J.L."/>
            <person name="Sonnekus B."/>
            <person name="Thomas C."/>
            <person name="van der Nest A."/>
            <person name="van Dijk A."/>
            <person name="van Heerden A."/>
            <person name="van Vuuren N."/>
            <person name="Yilmaz N."/>
            <person name="Duong T.A."/>
            <person name="van der Merwe N.A."/>
            <person name="Wingfield M.J."/>
            <person name="Wingfield B.D."/>
        </authorList>
    </citation>
    <scope>NUCLEOTIDE SEQUENCE [LARGE SCALE GENOMIC DNA]</scope>
    <source>
        <strain evidence="5 6">CMW 18300</strain>
    </source>
</reference>
<protein>
    <submittedName>
        <fullName evidence="5">Uncharacterized protein</fullName>
    </submittedName>
</protein>
<dbReference type="InterPro" id="IPR036291">
    <property type="entry name" value="NAD(P)-bd_dom_sf"/>
</dbReference>
<dbReference type="PRINTS" id="PR00081">
    <property type="entry name" value="GDHRDH"/>
</dbReference>
<gene>
    <name evidence="5" type="ORF">Daus18300_010398</name>
</gene>
<dbReference type="SUPFAM" id="SSF51735">
    <property type="entry name" value="NAD(P)-binding Rossmann-fold domains"/>
    <property type="match status" value="1"/>
</dbReference>
<evidence type="ECO:0000256" key="4">
    <source>
        <dbReference type="RuleBase" id="RU000363"/>
    </source>
</evidence>
<accession>A0ABR3WAL5</accession>
<dbReference type="PROSITE" id="PS00061">
    <property type="entry name" value="ADH_SHORT"/>
    <property type="match status" value="1"/>
</dbReference>
<dbReference type="Pfam" id="PF00106">
    <property type="entry name" value="adh_short"/>
    <property type="match status" value="1"/>
</dbReference>
<keyword evidence="3" id="KW-0560">Oxidoreductase</keyword>
<dbReference type="PRINTS" id="PR00080">
    <property type="entry name" value="SDRFAMILY"/>
</dbReference>
<evidence type="ECO:0000256" key="2">
    <source>
        <dbReference type="ARBA" id="ARBA00022857"/>
    </source>
</evidence>
<proteinExistence type="inferred from homology"/>
<dbReference type="Gene3D" id="3.40.50.720">
    <property type="entry name" value="NAD(P)-binding Rossmann-like Domain"/>
    <property type="match status" value="1"/>
</dbReference>
<evidence type="ECO:0000313" key="6">
    <source>
        <dbReference type="Proteomes" id="UP001583177"/>
    </source>
</evidence>
<evidence type="ECO:0000256" key="1">
    <source>
        <dbReference type="ARBA" id="ARBA00006484"/>
    </source>
</evidence>
<organism evidence="5 6">
    <name type="scientific">Diaporthe australafricana</name>
    <dbReference type="NCBI Taxonomy" id="127596"/>
    <lineage>
        <taxon>Eukaryota</taxon>
        <taxon>Fungi</taxon>
        <taxon>Dikarya</taxon>
        <taxon>Ascomycota</taxon>
        <taxon>Pezizomycotina</taxon>
        <taxon>Sordariomycetes</taxon>
        <taxon>Sordariomycetidae</taxon>
        <taxon>Diaporthales</taxon>
        <taxon>Diaporthaceae</taxon>
        <taxon>Diaporthe</taxon>
    </lineage>
</organism>
<dbReference type="InterPro" id="IPR020904">
    <property type="entry name" value="Sc_DH/Rdtase_CS"/>
</dbReference>
<comment type="similarity">
    <text evidence="1 4">Belongs to the short-chain dehydrogenases/reductases (SDR) family.</text>
</comment>
<name>A0ABR3WAL5_9PEZI</name>
<dbReference type="EMBL" id="JAWRVE010000114">
    <property type="protein sequence ID" value="KAL1857425.1"/>
    <property type="molecule type" value="Genomic_DNA"/>
</dbReference>
<comment type="caution">
    <text evidence="5">The sequence shown here is derived from an EMBL/GenBank/DDBJ whole genome shotgun (WGS) entry which is preliminary data.</text>
</comment>
<evidence type="ECO:0000313" key="5">
    <source>
        <dbReference type="EMBL" id="KAL1857425.1"/>
    </source>
</evidence>
<dbReference type="PANTHER" id="PTHR44229:SF4">
    <property type="entry name" value="15-HYDROXYPROSTAGLANDIN DEHYDROGENASE [NAD(+)]"/>
    <property type="match status" value="1"/>
</dbReference>
<keyword evidence="2" id="KW-0521">NADP</keyword>
<evidence type="ECO:0000256" key="3">
    <source>
        <dbReference type="ARBA" id="ARBA00023002"/>
    </source>
</evidence>
<dbReference type="InterPro" id="IPR002347">
    <property type="entry name" value="SDR_fam"/>
</dbReference>
<keyword evidence="6" id="KW-1185">Reference proteome</keyword>